<dbReference type="SMART" id="SM00409">
    <property type="entry name" value="IG"/>
    <property type="match status" value="3"/>
</dbReference>
<dbReference type="InterPro" id="IPR013098">
    <property type="entry name" value="Ig_I-set"/>
</dbReference>
<keyword evidence="3" id="KW-0812">Transmembrane</keyword>
<dbReference type="GO" id="GO:0030154">
    <property type="term" value="P:cell differentiation"/>
    <property type="evidence" value="ECO:0007669"/>
    <property type="project" value="UniProtKB-ARBA"/>
</dbReference>
<dbReference type="PROSITE" id="PS50835">
    <property type="entry name" value="IG_LIKE"/>
    <property type="match status" value="3"/>
</dbReference>
<organism evidence="6 7">
    <name type="scientific">Trichonephila clavata</name>
    <name type="common">Joro spider</name>
    <name type="synonym">Nephila clavata</name>
    <dbReference type="NCBI Taxonomy" id="2740835"/>
    <lineage>
        <taxon>Eukaryota</taxon>
        <taxon>Metazoa</taxon>
        <taxon>Ecdysozoa</taxon>
        <taxon>Arthropoda</taxon>
        <taxon>Chelicerata</taxon>
        <taxon>Arachnida</taxon>
        <taxon>Araneae</taxon>
        <taxon>Araneomorphae</taxon>
        <taxon>Entelegynae</taxon>
        <taxon>Araneoidea</taxon>
        <taxon>Nephilidae</taxon>
        <taxon>Trichonephila</taxon>
    </lineage>
</organism>
<evidence type="ECO:0000313" key="7">
    <source>
        <dbReference type="Proteomes" id="UP000887116"/>
    </source>
</evidence>
<dbReference type="GO" id="GO:0016020">
    <property type="term" value="C:membrane"/>
    <property type="evidence" value="ECO:0007669"/>
    <property type="project" value="UniProtKB-SubCell"/>
</dbReference>
<evidence type="ECO:0000256" key="1">
    <source>
        <dbReference type="ARBA" id="ARBA00022737"/>
    </source>
</evidence>
<dbReference type="OrthoDB" id="8923679at2759"/>
<feature type="domain" description="Fibronectin type-III" evidence="5">
    <location>
        <begin position="463"/>
        <end position="561"/>
    </location>
</feature>
<dbReference type="InterPro" id="IPR003599">
    <property type="entry name" value="Ig_sub"/>
</dbReference>
<dbReference type="Proteomes" id="UP000887116">
    <property type="component" value="Unassembled WGS sequence"/>
</dbReference>
<keyword evidence="2" id="KW-1015">Disulfide bond</keyword>
<dbReference type="InterPro" id="IPR007110">
    <property type="entry name" value="Ig-like_dom"/>
</dbReference>
<accession>A0A8X6I0J6</accession>
<reference evidence="6" key="1">
    <citation type="submission" date="2020-07" db="EMBL/GenBank/DDBJ databases">
        <title>Multicomponent nature underlies the extraordinary mechanical properties of spider dragline silk.</title>
        <authorList>
            <person name="Kono N."/>
            <person name="Nakamura H."/>
            <person name="Mori M."/>
            <person name="Yoshida Y."/>
            <person name="Ohtoshi R."/>
            <person name="Malay A.D."/>
            <person name="Moran D.A.P."/>
            <person name="Tomita M."/>
            <person name="Numata K."/>
            <person name="Arakawa K."/>
        </authorList>
    </citation>
    <scope>NUCLEOTIDE SEQUENCE</scope>
</reference>
<dbReference type="InterPro" id="IPR003961">
    <property type="entry name" value="FN3_dom"/>
</dbReference>
<dbReference type="Pfam" id="PF00041">
    <property type="entry name" value="fn3"/>
    <property type="match status" value="3"/>
</dbReference>
<feature type="transmembrane region" description="Helical" evidence="3">
    <location>
        <begin position="679"/>
        <end position="705"/>
    </location>
</feature>
<sequence length="798" mass="89026">MIKDLIRNIYKALADVLSLIYADDLILWSTCENDAIAHLEGIMNAALGALAETDDATYLRDCLGPKTKFEQAEVPKLNPLSIPESLTIHSRARLLCVASSGDQPIDFQWLKNSVVLTSEKIEQLDEWTSSLTIQSLSLEHIGNYTCKASNSAGTNHVTAPLFVTAPPQWIIEPSNLQIRAGKTAILDCKAEGSPKVKILWKRKTESHQNSRTVLVGGDFHVYENGSLLISNAQKSKSGIYTCEASNGVGMMLQKSVQLTVFESPVVERIIDHVTVERGQTAYISCLARGDIPLSYEWMKDQKLLNDRPGISERITFSELPSLENVQFTISIGNTRLDDEGLYTCLARNEYGSDQKDVRLMLVEHPQSPQYAEVIDIWSRSVRIRWSTPSNGNSPILSYTVEYWTNPGGHWNMTLSSSSSSCILRDLKPFTTYNFHVWASNGVGDSDPSQQVQFTTAKEEPSAAPVDVKIEDKGSKFVRISWKHPPQKDWNGELSGYYVGYKQTSSKLPYTYNTVEADESTSYYYMLRGLQRGTEYFITVRAFNEVGSGPPSEAISFKTHNQESLPHPKLLVQDIGSTFIQVNWFMVDELKSSISGYTIHYRKTGEKWNEISIPDAYQHSYTLTNLDSGIPYQVYVTSHGFAGISEPSEIATVRTSPEAIFQAPPPVSQPQPAIDDVTQILYIVVPVAVATVIIVIVIVTACVYVYSKRPIPPSHTYGDLPASKNFSYMHTAPRQRDIPITICGGNAIKYGSPYSTVPLTRPEQEDDEPIYESVVGDTLRKMKERTFDDDFHISNATVV</sequence>
<dbReference type="SMART" id="SM00408">
    <property type="entry name" value="IGc2"/>
    <property type="match status" value="3"/>
</dbReference>
<dbReference type="SUPFAM" id="SSF48726">
    <property type="entry name" value="Immunoglobulin"/>
    <property type="match status" value="3"/>
</dbReference>
<feature type="domain" description="Fibronectin type-III" evidence="5">
    <location>
        <begin position="565"/>
        <end position="657"/>
    </location>
</feature>
<dbReference type="PANTHER" id="PTHR44170">
    <property type="entry name" value="PROTEIN SIDEKICK"/>
    <property type="match status" value="1"/>
</dbReference>
<dbReference type="InterPro" id="IPR036179">
    <property type="entry name" value="Ig-like_dom_sf"/>
</dbReference>
<dbReference type="SMART" id="SM00060">
    <property type="entry name" value="FN3"/>
    <property type="match status" value="3"/>
</dbReference>
<evidence type="ECO:0000259" key="4">
    <source>
        <dbReference type="PROSITE" id="PS50835"/>
    </source>
</evidence>
<evidence type="ECO:0000256" key="2">
    <source>
        <dbReference type="ARBA" id="ARBA00023157"/>
    </source>
</evidence>
<keyword evidence="1" id="KW-0677">Repeat</keyword>
<protein>
    <submittedName>
        <fullName evidence="6">Down syndrome cell adhesion molecule-like protein Dscam2</fullName>
    </submittedName>
</protein>
<feature type="domain" description="Ig-like" evidence="4">
    <location>
        <begin position="167"/>
        <end position="259"/>
    </location>
</feature>
<name>A0A8X6I0J6_TRICU</name>
<feature type="domain" description="Fibronectin type-III" evidence="5">
    <location>
        <begin position="364"/>
        <end position="458"/>
    </location>
</feature>
<evidence type="ECO:0000259" key="5">
    <source>
        <dbReference type="PROSITE" id="PS50853"/>
    </source>
</evidence>
<dbReference type="SUPFAM" id="SSF49265">
    <property type="entry name" value="Fibronectin type III"/>
    <property type="match status" value="2"/>
</dbReference>
<feature type="domain" description="Ig-like" evidence="4">
    <location>
        <begin position="75"/>
        <end position="164"/>
    </location>
</feature>
<dbReference type="PRINTS" id="PR00014">
    <property type="entry name" value="FNTYPEIII"/>
</dbReference>
<dbReference type="FunFam" id="2.60.40.10:FF:000028">
    <property type="entry name" value="Neuronal cell adhesion molecule"/>
    <property type="match status" value="1"/>
</dbReference>
<dbReference type="PROSITE" id="PS50853">
    <property type="entry name" value="FN3"/>
    <property type="match status" value="3"/>
</dbReference>
<feature type="domain" description="Ig-like" evidence="4">
    <location>
        <begin position="264"/>
        <end position="358"/>
    </location>
</feature>
<dbReference type="CDD" id="cd00096">
    <property type="entry name" value="Ig"/>
    <property type="match status" value="1"/>
</dbReference>
<dbReference type="AlphaFoldDB" id="A0A8X6I0J6"/>
<dbReference type="Gene3D" id="2.60.40.10">
    <property type="entry name" value="Immunoglobulins"/>
    <property type="match status" value="6"/>
</dbReference>
<gene>
    <name evidence="6" type="primary">Dscam2</name>
    <name evidence="6" type="ORF">TNCT_717541</name>
</gene>
<dbReference type="FunFam" id="2.60.40.10:FF:000104">
    <property type="entry name" value="Down syndrome cell adhesion molecule b"/>
    <property type="match status" value="1"/>
</dbReference>
<evidence type="ECO:0000313" key="6">
    <source>
        <dbReference type="EMBL" id="GFR33209.1"/>
    </source>
</evidence>
<proteinExistence type="predicted"/>
<evidence type="ECO:0000256" key="3">
    <source>
        <dbReference type="SAM" id="Phobius"/>
    </source>
</evidence>
<dbReference type="Pfam" id="PF07679">
    <property type="entry name" value="I-set"/>
    <property type="match status" value="1"/>
</dbReference>
<dbReference type="GO" id="GO:0009653">
    <property type="term" value="P:anatomical structure morphogenesis"/>
    <property type="evidence" value="ECO:0007669"/>
    <property type="project" value="UniProtKB-ARBA"/>
</dbReference>
<dbReference type="PANTHER" id="PTHR44170:SF29">
    <property type="entry name" value="NEOGENIN"/>
    <property type="match status" value="1"/>
</dbReference>
<keyword evidence="3" id="KW-1133">Transmembrane helix</keyword>
<keyword evidence="3" id="KW-0472">Membrane</keyword>
<dbReference type="InterPro" id="IPR036116">
    <property type="entry name" value="FN3_sf"/>
</dbReference>
<dbReference type="FunFam" id="2.60.40.10:FF:000333">
    <property type="entry name" value="Down syndrome cell adhesion molecule"/>
    <property type="match status" value="1"/>
</dbReference>
<dbReference type="GO" id="GO:0098609">
    <property type="term" value="P:cell-cell adhesion"/>
    <property type="evidence" value="ECO:0007669"/>
    <property type="project" value="TreeGrafter"/>
</dbReference>
<dbReference type="CDD" id="cd00063">
    <property type="entry name" value="FN3"/>
    <property type="match status" value="3"/>
</dbReference>
<dbReference type="EMBL" id="BMAO01009777">
    <property type="protein sequence ID" value="GFR33209.1"/>
    <property type="molecule type" value="Genomic_DNA"/>
</dbReference>
<keyword evidence="7" id="KW-1185">Reference proteome</keyword>
<comment type="caution">
    <text evidence="6">The sequence shown here is derived from an EMBL/GenBank/DDBJ whole genome shotgun (WGS) entry which is preliminary data.</text>
</comment>
<dbReference type="Pfam" id="PF13927">
    <property type="entry name" value="Ig_3"/>
    <property type="match status" value="2"/>
</dbReference>
<dbReference type="InterPro" id="IPR013783">
    <property type="entry name" value="Ig-like_fold"/>
</dbReference>
<dbReference type="InterPro" id="IPR003598">
    <property type="entry name" value="Ig_sub2"/>
</dbReference>